<comment type="caution">
    <text evidence="2">The sequence shown here is derived from an EMBL/GenBank/DDBJ whole genome shotgun (WGS) entry which is preliminary data.</text>
</comment>
<dbReference type="GO" id="GO:0032259">
    <property type="term" value="P:methylation"/>
    <property type="evidence" value="ECO:0007669"/>
    <property type="project" value="UniProtKB-KW"/>
</dbReference>
<accession>A0ABT0RPD7</accession>
<gene>
    <name evidence="2" type="ORF">LZ536_10770</name>
</gene>
<keyword evidence="2" id="KW-0489">Methyltransferase</keyword>
<proteinExistence type="predicted"/>
<evidence type="ECO:0000313" key="2">
    <source>
        <dbReference type="EMBL" id="MCL6684375.1"/>
    </source>
</evidence>
<sequence length="265" mass="29427">MTLPRIARVECDGFDFSVFATGDFISQVIIKDGTWEPRVRAAAQMLLRGFDAATVLDVGANIGLFSVPTASMIGATGGRLYAFEAQRVVFQQLCANIFANRLDCVWAFNQAVGAEPGEVEIPTFDYAKASNVGAFSLVEGLQELRGLDDCADRSRMETIELISLDNLEVEGRVRLVKIDVEGMEIDVVRGGHDFLRRHSFPPIIFEVWEDEAFADGRKALFEEITSLGYAITRLGRDSFIAQHPDYEAQIDVRIDGIKVHFARTK</sequence>
<dbReference type="InterPro" id="IPR006342">
    <property type="entry name" value="FkbM_mtfrase"/>
</dbReference>
<keyword evidence="2" id="KW-0808">Transferase</keyword>
<dbReference type="RefSeq" id="WP_249848790.1">
    <property type="nucleotide sequence ID" value="NZ_JAMGBD010000002.1"/>
</dbReference>
<feature type="domain" description="Methyltransferase FkbM" evidence="1">
    <location>
        <begin position="57"/>
        <end position="224"/>
    </location>
</feature>
<dbReference type="GO" id="GO:0008168">
    <property type="term" value="F:methyltransferase activity"/>
    <property type="evidence" value="ECO:0007669"/>
    <property type="project" value="UniProtKB-KW"/>
</dbReference>
<dbReference type="Gene3D" id="3.40.50.150">
    <property type="entry name" value="Vaccinia Virus protein VP39"/>
    <property type="match status" value="1"/>
</dbReference>
<evidence type="ECO:0000313" key="3">
    <source>
        <dbReference type="Proteomes" id="UP001165363"/>
    </source>
</evidence>
<dbReference type="InterPro" id="IPR029063">
    <property type="entry name" value="SAM-dependent_MTases_sf"/>
</dbReference>
<dbReference type="NCBIfam" id="TIGR01444">
    <property type="entry name" value="fkbM_fam"/>
    <property type="match status" value="1"/>
</dbReference>
<dbReference type="EMBL" id="JAMGBD010000002">
    <property type="protein sequence ID" value="MCL6684375.1"/>
    <property type="molecule type" value="Genomic_DNA"/>
</dbReference>
<dbReference type="InterPro" id="IPR052514">
    <property type="entry name" value="SAM-dependent_MTase"/>
</dbReference>
<evidence type="ECO:0000259" key="1">
    <source>
        <dbReference type="Pfam" id="PF05050"/>
    </source>
</evidence>
<dbReference type="Pfam" id="PF05050">
    <property type="entry name" value="Methyltransf_21"/>
    <property type="match status" value="1"/>
</dbReference>
<reference evidence="2" key="1">
    <citation type="submission" date="2022-05" db="EMBL/GenBank/DDBJ databases">
        <authorList>
            <person name="Jo J.-H."/>
            <person name="Im W.-T."/>
        </authorList>
    </citation>
    <scope>NUCLEOTIDE SEQUENCE</scope>
    <source>
        <strain evidence="2">SE158</strain>
    </source>
</reference>
<dbReference type="PANTHER" id="PTHR34203:SF13">
    <property type="entry name" value="EXPRESSED PROTEIN"/>
    <property type="match status" value="1"/>
</dbReference>
<name>A0ABT0RPD7_9SPHN</name>
<organism evidence="2 3">
    <name type="scientific">Sphingomonas alba</name>
    <dbReference type="NCBI Taxonomy" id="2908208"/>
    <lineage>
        <taxon>Bacteria</taxon>
        <taxon>Pseudomonadati</taxon>
        <taxon>Pseudomonadota</taxon>
        <taxon>Alphaproteobacteria</taxon>
        <taxon>Sphingomonadales</taxon>
        <taxon>Sphingomonadaceae</taxon>
        <taxon>Sphingomonas</taxon>
    </lineage>
</organism>
<dbReference type="SUPFAM" id="SSF53335">
    <property type="entry name" value="S-adenosyl-L-methionine-dependent methyltransferases"/>
    <property type="match status" value="1"/>
</dbReference>
<keyword evidence="3" id="KW-1185">Reference proteome</keyword>
<protein>
    <submittedName>
        <fullName evidence="2">FkbM family methyltransferase</fullName>
    </submittedName>
</protein>
<dbReference type="PANTHER" id="PTHR34203">
    <property type="entry name" value="METHYLTRANSFERASE, FKBM FAMILY PROTEIN"/>
    <property type="match status" value="1"/>
</dbReference>
<dbReference type="Proteomes" id="UP001165363">
    <property type="component" value="Unassembled WGS sequence"/>
</dbReference>